<dbReference type="PANTHER" id="PTHR44027">
    <property type="entry name" value="DNAJ HOMOLOG SUBFAMILY C MEMBER 5 HOMOLOG"/>
    <property type="match status" value="1"/>
</dbReference>
<dbReference type="CDD" id="cd06257">
    <property type="entry name" value="DnaJ"/>
    <property type="match status" value="1"/>
</dbReference>
<evidence type="ECO:0000313" key="6">
    <source>
        <dbReference type="Proteomes" id="UP000095280"/>
    </source>
</evidence>
<name>A0A1I8I5P0_9PLAT</name>
<keyword evidence="4" id="KW-0143">Chaperone</keyword>
<protein>
    <submittedName>
        <fullName evidence="7">J domain-containing protein</fullName>
    </submittedName>
</protein>
<accession>A0A1I8I5P0</accession>
<dbReference type="STRING" id="282301.A0A1I8I5P0"/>
<dbReference type="Proteomes" id="UP000095280">
    <property type="component" value="Unplaced"/>
</dbReference>
<dbReference type="SMART" id="SM00271">
    <property type="entry name" value="DnaJ"/>
    <property type="match status" value="1"/>
</dbReference>
<dbReference type="OrthoDB" id="445556at2759"/>
<proteinExistence type="predicted"/>
<evidence type="ECO:0000313" key="7">
    <source>
        <dbReference type="WBParaSite" id="maker-uti_cns_0010178-snap-gene-0.4-mRNA-1"/>
    </source>
</evidence>
<dbReference type="PROSITE" id="PS50076">
    <property type="entry name" value="DNAJ_2"/>
    <property type="match status" value="1"/>
</dbReference>
<evidence type="ECO:0000256" key="1">
    <source>
        <dbReference type="ARBA" id="ARBA00004635"/>
    </source>
</evidence>
<keyword evidence="6" id="KW-1185">Reference proteome</keyword>
<dbReference type="GO" id="GO:0005737">
    <property type="term" value="C:cytoplasm"/>
    <property type="evidence" value="ECO:0007669"/>
    <property type="project" value="UniProtKB-ARBA"/>
</dbReference>
<dbReference type="AlphaFoldDB" id="A0A1I8I5P0"/>
<dbReference type="PANTHER" id="PTHR44027:SF7">
    <property type="entry name" value="DNAJ HOMOLOG SUBFAMILY C MEMBER 5 HOMOLOG"/>
    <property type="match status" value="1"/>
</dbReference>
<comment type="subcellular location">
    <subcellularLocation>
        <location evidence="1">Membrane</location>
        <topology evidence="1">Lipid-anchor</topology>
    </subcellularLocation>
</comment>
<keyword evidence="2" id="KW-0472">Membrane</keyword>
<dbReference type="GO" id="GO:0016020">
    <property type="term" value="C:membrane"/>
    <property type="evidence" value="ECO:0007669"/>
    <property type="project" value="UniProtKB-SubCell"/>
</dbReference>
<keyword evidence="5" id="KW-0449">Lipoprotein</keyword>
<sequence length="193" mass="21135">MASGPSERDGGRKLSTTGESLYQVLGLQKDATPEQIKKAYRKLALQYHPDKNPDPASADRFKEINRANRVLSDETKKSIYDKYGSMGLHIASQFGEDNVNAYFVLSHPCCKALFVLCCLFTGCFFCLCCCCCCNFCCGKCAPRDDEQESEADAFMSGDSSAKDGPITSQPKSATEQTSLKQEQPPDYSASNGN</sequence>
<dbReference type="FunFam" id="1.10.287.110:FF:000017">
    <property type="entry name" value="dnaJ homolog subfamily C member 5"/>
    <property type="match status" value="1"/>
</dbReference>
<evidence type="ECO:0000256" key="5">
    <source>
        <dbReference type="ARBA" id="ARBA00023288"/>
    </source>
</evidence>
<evidence type="ECO:0000256" key="4">
    <source>
        <dbReference type="ARBA" id="ARBA00023186"/>
    </source>
</evidence>
<dbReference type="SUPFAM" id="SSF46565">
    <property type="entry name" value="Chaperone J-domain"/>
    <property type="match status" value="1"/>
</dbReference>
<evidence type="ECO:0000256" key="2">
    <source>
        <dbReference type="ARBA" id="ARBA00023136"/>
    </source>
</evidence>
<dbReference type="InterPro" id="IPR001623">
    <property type="entry name" value="DnaJ_domain"/>
</dbReference>
<organism evidence="6 7">
    <name type="scientific">Macrostomum lignano</name>
    <dbReference type="NCBI Taxonomy" id="282301"/>
    <lineage>
        <taxon>Eukaryota</taxon>
        <taxon>Metazoa</taxon>
        <taxon>Spiralia</taxon>
        <taxon>Lophotrochozoa</taxon>
        <taxon>Platyhelminthes</taxon>
        <taxon>Rhabditophora</taxon>
        <taxon>Macrostomorpha</taxon>
        <taxon>Macrostomida</taxon>
        <taxon>Macrostomidae</taxon>
        <taxon>Macrostomum</taxon>
    </lineage>
</organism>
<dbReference type="Gene3D" id="1.10.287.110">
    <property type="entry name" value="DnaJ domain"/>
    <property type="match status" value="1"/>
</dbReference>
<dbReference type="InterPro" id="IPR036869">
    <property type="entry name" value="J_dom_sf"/>
</dbReference>
<dbReference type="WBParaSite" id="maker-uti_cns_0010178-snap-gene-0.4-mRNA-1">
    <property type="protein sequence ID" value="maker-uti_cns_0010178-snap-gene-0.4-mRNA-1"/>
    <property type="gene ID" value="maker-uti_cns_0010178-snap-gene-0.4"/>
</dbReference>
<dbReference type="PRINTS" id="PR00625">
    <property type="entry name" value="JDOMAIN"/>
</dbReference>
<keyword evidence="3" id="KW-0564">Palmitate</keyword>
<dbReference type="InterPro" id="IPR051434">
    <property type="entry name" value="DnaJ_C_subfamily_member5"/>
</dbReference>
<dbReference type="Pfam" id="PF00226">
    <property type="entry name" value="DnaJ"/>
    <property type="match status" value="1"/>
</dbReference>
<evidence type="ECO:0000256" key="3">
    <source>
        <dbReference type="ARBA" id="ARBA00023139"/>
    </source>
</evidence>
<reference evidence="7" key="1">
    <citation type="submission" date="2016-11" db="UniProtKB">
        <authorList>
            <consortium name="WormBaseParasite"/>
        </authorList>
    </citation>
    <scope>IDENTIFICATION</scope>
</reference>